<name>A0ACB9RBP2_9MYRT</name>
<dbReference type="EMBL" id="CM042883">
    <property type="protein sequence ID" value="KAI4375231.1"/>
    <property type="molecule type" value="Genomic_DNA"/>
</dbReference>
<comment type="caution">
    <text evidence="1">The sequence shown here is derived from an EMBL/GenBank/DDBJ whole genome shotgun (WGS) entry which is preliminary data.</text>
</comment>
<evidence type="ECO:0000313" key="2">
    <source>
        <dbReference type="Proteomes" id="UP001057402"/>
    </source>
</evidence>
<gene>
    <name evidence="1" type="ORF">MLD38_013126</name>
</gene>
<dbReference type="Proteomes" id="UP001057402">
    <property type="component" value="Chromosome 4"/>
</dbReference>
<protein>
    <submittedName>
        <fullName evidence="1">Uncharacterized protein</fullName>
    </submittedName>
</protein>
<accession>A0ACB9RBP2</accession>
<keyword evidence="2" id="KW-1185">Reference proteome</keyword>
<reference evidence="2" key="1">
    <citation type="journal article" date="2023" name="Front. Plant Sci.">
        <title>Chromosomal-level genome assembly of Melastoma candidum provides insights into trichome evolution.</title>
        <authorList>
            <person name="Zhong Y."/>
            <person name="Wu W."/>
            <person name="Sun C."/>
            <person name="Zou P."/>
            <person name="Liu Y."/>
            <person name="Dai S."/>
            <person name="Zhou R."/>
        </authorList>
    </citation>
    <scope>NUCLEOTIDE SEQUENCE [LARGE SCALE GENOMIC DNA]</scope>
</reference>
<organism evidence="1 2">
    <name type="scientific">Melastoma candidum</name>
    <dbReference type="NCBI Taxonomy" id="119954"/>
    <lineage>
        <taxon>Eukaryota</taxon>
        <taxon>Viridiplantae</taxon>
        <taxon>Streptophyta</taxon>
        <taxon>Embryophyta</taxon>
        <taxon>Tracheophyta</taxon>
        <taxon>Spermatophyta</taxon>
        <taxon>Magnoliopsida</taxon>
        <taxon>eudicotyledons</taxon>
        <taxon>Gunneridae</taxon>
        <taxon>Pentapetalae</taxon>
        <taxon>rosids</taxon>
        <taxon>malvids</taxon>
        <taxon>Myrtales</taxon>
        <taxon>Melastomataceae</taxon>
        <taxon>Melastomatoideae</taxon>
        <taxon>Melastomateae</taxon>
        <taxon>Melastoma</taxon>
    </lineage>
</organism>
<evidence type="ECO:0000313" key="1">
    <source>
        <dbReference type="EMBL" id="KAI4375231.1"/>
    </source>
</evidence>
<sequence length="158" mass="17020">MPSAPPEPMTHFPPTSSMQPPPAFQGQNVQPGLPTQWTWQPVPVGNQVPHGSPRFHPGQSVPPFAAVACLFPCVIFGQVAEIVDNGSTSCATGALSYGGIQFLIGCACLISCAYRTRLRSKFNLIESPAPDWLTHFLCECCALRTSTENSTTEDMTLQ</sequence>
<proteinExistence type="predicted"/>